<dbReference type="PANTHER" id="PTHR16165">
    <property type="entry name" value="NXPE FAMILY MEMBER"/>
    <property type="match status" value="1"/>
</dbReference>
<dbReference type="AlphaFoldDB" id="A0A9Q1BBL8"/>
<dbReference type="PANTHER" id="PTHR16165:SF5">
    <property type="entry name" value="NXPE FAMILY MEMBER 3"/>
    <property type="match status" value="1"/>
</dbReference>
<dbReference type="InterPro" id="IPR014756">
    <property type="entry name" value="Ig_E-set"/>
</dbReference>
<dbReference type="Pfam" id="PF06312">
    <property type="entry name" value="Neurexophilin"/>
    <property type="match status" value="1"/>
</dbReference>
<dbReference type="OrthoDB" id="5950832at2759"/>
<evidence type="ECO:0000259" key="2">
    <source>
        <dbReference type="Pfam" id="PF24536"/>
    </source>
</evidence>
<proteinExistence type="inferred from homology"/>
<gene>
    <name evidence="3" type="ORF">HOLleu_41088</name>
</gene>
<dbReference type="EMBL" id="JAIZAY010000023">
    <property type="protein sequence ID" value="KAJ8019473.1"/>
    <property type="molecule type" value="Genomic_DNA"/>
</dbReference>
<evidence type="ECO:0000313" key="3">
    <source>
        <dbReference type="EMBL" id="KAJ8019473.1"/>
    </source>
</evidence>
<feature type="domain" description="NXPE C-terminal" evidence="2">
    <location>
        <begin position="290"/>
        <end position="511"/>
    </location>
</feature>
<evidence type="ECO:0000256" key="1">
    <source>
        <dbReference type="ARBA" id="ARBA00005431"/>
    </source>
</evidence>
<evidence type="ECO:0000313" key="4">
    <source>
        <dbReference type="Proteomes" id="UP001152320"/>
    </source>
</evidence>
<name>A0A9Q1BBL8_HOLLE</name>
<reference evidence="3" key="1">
    <citation type="submission" date="2021-10" db="EMBL/GenBank/DDBJ databases">
        <title>Tropical sea cucumber genome reveals ecological adaptation and Cuvierian tubules defense mechanism.</title>
        <authorList>
            <person name="Chen T."/>
        </authorList>
    </citation>
    <scope>NUCLEOTIDE SEQUENCE</scope>
    <source>
        <strain evidence="3">Nanhai2018</strain>
        <tissue evidence="3">Muscle</tissue>
    </source>
</reference>
<comment type="similarity">
    <text evidence="1">Belongs to the NXPE family.</text>
</comment>
<dbReference type="InterPro" id="IPR026845">
    <property type="entry name" value="NXPH/NXPE"/>
</dbReference>
<dbReference type="InterPro" id="IPR013783">
    <property type="entry name" value="Ig-like_fold"/>
</dbReference>
<accession>A0A9Q1BBL8</accession>
<keyword evidence="4" id="KW-1185">Reference proteome</keyword>
<dbReference type="Pfam" id="PF24536">
    <property type="entry name" value="NXPE4_C"/>
    <property type="match status" value="1"/>
</dbReference>
<organism evidence="3 4">
    <name type="scientific">Holothuria leucospilota</name>
    <name type="common">Black long sea cucumber</name>
    <name type="synonym">Mertensiothuria leucospilota</name>
    <dbReference type="NCBI Taxonomy" id="206669"/>
    <lineage>
        <taxon>Eukaryota</taxon>
        <taxon>Metazoa</taxon>
        <taxon>Echinodermata</taxon>
        <taxon>Eleutherozoa</taxon>
        <taxon>Echinozoa</taxon>
        <taxon>Holothuroidea</taxon>
        <taxon>Aspidochirotacea</taxon>
        <taxon>Aspidochirotida</taxon>
        <taxon>Holothuriidae</taxon>
        <taxon>Holothuria</taxon>
    </lineage>
</organism>
<dbReference type="SUPFAM" id="SSF81296">
    <property type="entry name" value="E set domains"/>
    <property type="match status" value="1"/>
</dbReference>
<comment type="caution">
    <text evidence="3">The sequence shown here is derived from an EMBL/GenBank/DDBJ whole genome shotgun (WGS) entry which is preliminary data.</text>
</comment>
<dbReference type="Proteomes" id="UP001152320">
    <property type="component" value="Chromosome 23"/>
</dbReference>
<dbReference type="InterPro" id="IPR057106">
    <property type="entry name" value="NXPE4_C"/>
</dbReference>
<sequence length="514" mass="58402">MNYYLDNFEDEMDDFQKVNTSGKHFPFSNIFNSSRMGLTSTITTTVRLVKPSPDYIKLGDVLHFVVQSKDDGGRPRPSGGDFWLPVMRGKTEDGFETSMAGRVVDHRNGSYSIYFIAAWVGNASIHVVLAMTAEAVDWFENQFSTANISPTWNGIFINGSIRVLAKCAIFTTAVVSEKCVYRRPSALKFTSFVCDVPNGLPCGSLTFLTDGISANNRFFTKLLTDRNDLSAIPFLDKIHEGLTYIKCFPNVLFSGKSEEKLITTTRLAAPVCKPELRDMLSEGFWVNGRWHILSCRSGNLDSKISRLKCLEGRNIILSGDSTTRQWYTVLNELLGKPIKPTGALIFNANIHYPENNINISFIFHPMSVHPHGYFVNLSQVYFEEELLHRIKPNDCENTIIVISPWAHFVGWPWRAFLDYANGIREGVAYVRKVCPNLPIFLKSSHIIEHTPNNIGKNWLSRRISFTLRDILSGLRVNFLNVWDITLSSNFDIKLHMHKKVIIAELELFFQHLHC</sequence>
<dbReference type="Gene3D" id="2.60.40.10">
    <property type="entry name" value="Immunoglobulins"/>
    <property type="match status" value="1"/>
</dbReference>
<protein>
    <submittedName>
        <fullName evidence="3">NXPE family member 1</fullName>
    </submittedName>
</protein>